<gene>
    <name evidence="3" type="ORF">IFM89_015255</name>
</gene>
<accession>A0A835HEP5</accession>
<feature type="region of interest" description="Disordered" evidence="1">
    <location>
        <begin position="141"/>
        <end position="168"/>
    </location>
</feature>
<organism evidence="3 4">
    <name type="scientific">Coptis chinensis</name>
    <dbReference type="NCBI Taxonomy" id="261450"/>
    <lineage>
        <taxon>Eukaryota</taxon>
        <taxon>Viridiplantae</taxon>
        <taxon>Streptophyta</taxon>
        <taxon>Embryophyta</taxon>
        <taxon>Tracheophyta</taxon>
        <taxon>Spermatophyta</taxon>
        <taxon>Magnoliopsida</taxon>
        <taxon>Ranunculales</taxon>
        <taxon>Ranunculaceae</taxon>
        <taxon>Coptidoideae</taxon>
        <taxon>Coptis</taxon>
    </lineage>
</organism>
<dbReference type="Pfam" id="PF08414">
    <property type="entry name" value="NADPH_Ox"/>
    <property type="match status" value="1"/>
</dbReference>
<dbReference type="Proteomes" id="UP000631114">
    <property type="component" value="Unassembled WGS sequence"/>
</dbReference>
<proteinExistence type="predicted"/>
<evidence type="ECO:0000313" key="3">
    <source>
        <dbReference type="EMBL" id="KAF9597064.1"/>
    </source>
</evidence>
<dbReference type="OrthoDB" id="1937454at2759"/>
<feature type="region of interest" description="Disordered" evidence="1">
    <location>
        <begin position="1"/>
        <end position="25"/>
    </location>
</feature>
<reference evidence="3 4" key="1">
    <citation type="submission" date="2020-10" db="EMBL/GenBank/DDBJ databases">
        <title>The Coptis chinensis genome and diversification of protoberbering-type alkaloids.</title>
        <authorList>
            <person name="Wang B."/>
            <person name="Shu S."/>
            <person name="Song C."/>
            <person name="Liu Y."/>
        </authorList>
    </citation>
    <scope>NUCLEOTIDE SEQUENCE [LARGE SCALE GENOMIC DNA]</scope>
    <source>
        <strain evidence="3">HL-2020</strain>
        <tissue evidence="3">Leaf</tissue>
    </source>
</reference>
<evidence type="ECO:0000256" key="1">
    <source>
        <dbReference type="SAM" id="MobiDB-lite"/>
    </source>
</evidence>
<name>A0A835HEP5_9MAGN</name>
<dbReference type="InterPro" id="IPR013623">
    <property type="entry name" value="NADPH_Ox"/>
</dbReference>
<evidence type="ECO:0000259" key="2">
    <source>
        <dbReference type="Pfam" id="PF08414"/>
    </source>
</evidence>
<keyword evidence="4" id="KW-1185">Reference proteome</keyword>
<sequence length="288" mass="32623">MTAEERAIHLESRRDSYRQHSEGLADEQRSLVRECQRICACEHRATKLSRARQTQHTNDQQILLRKSLDVITFPGGSQTEHPGTSTISFGVDHGLELNNEVDLIIHNGNEDIHSDDYVKTGLSSSITSSIYSKLQYTSVEPATSTNHDGNATDTPMSSKPSTMKRTSSSKLLNFSQELKAEAITKAKQFSQELKAEFQRKFSRNHTARALRRQRAEFNRTQKALKGLRFISSNAISSNGANGWNDVENNFDKLSKDEFLYRSDFAQCIGMRDSKEFALELFDALGRRR</sequence>
<dbReference type="GO" id="GO:0004601">
    <property type="term" value="F:peroxidase activity"/>
    <property type="evidence" value="ECO:0007669"/>
    <property type="project" value="InterPro"/>
</dbReference>
<comment type="caution">
    <text evidence="3">The sequence shown here is derived from an EMBL/GenBank/DDBJ whole genome shotgun (WGS) entry which is preliminary data.</text>
</comment>
<evidence type="ECO:0000313" key="4">
    <source>
        <dbReference type="Proteomes" id="UP000631114"/>
    </source>
</evidence>
<dbReference type="GO" id="GO:0050664">
    <property type="term" value="F:oxidoreductase activity, acting on NAD(P)H, oxygen as acceptor"/>
    <property type="evidence" value="ECO:0007669"/>
    <property type="project" value="InterPro"/>
</dbReference>
<dbReference type="EMBL" id="JADFTS010000007">
    <property type="protein sequence ID" value="KAF9597064.1"/>
    <property type="molecule type" value="Genomic_DNA"/>
</dbReference>
<dbReference type="Gene3D" id="1.10.238.10">
    <property type="entry name" value="EF-hand"/>
    <property type="match status" value="1"/>
</dbReference>
<feature type="domain" description="NADPH oxidase Respiratory burst" evidence="2">
    <location>
        <begin position="218"/>
        <end position="288"/>
    </location>
</feature>
<protein>
    <recommendedName>
        <fullName evidence="2">NADPH oxidase Respiratory burst domain-containing protein</fullName>
    </recommendedName>
</protein>
<dbReference type="AlphaFoldDB" id="A0A835HEP5"/>